<keyword evidence="7" id="KW-0456">Lyase</keyword>
<dbReference type="Gene3D" id="3.90.1680.10">
    <property type="entry name" value="SOS response associated peptidase-like"/>
    <property type="match status" value="1"/>
</dbReference>
<comment type="similarity">
    <text evidence="1 8">Belongs to the SOS response-associated peptidase family.</text>
</comment>
<keyword evidence="10" id="KW-1185">Reference proteome</keyword>
<accession>A0ABY4XB55</accession>
<evidence type="ECO:0000313" key="10">
    <source>
        <dbReference type="Proteomes" id="UP001056937"/>
    </source>
</evidence>
<evidence type="ECO:0000256" key="1">
    <source>
        <dbReference type="ARBA" id="ARBA00008136"/>
    </source>
</evidence>
<evidence type="ECO:0000256" key="6">
    <source>
        <dbReference type="ARBA" id="ARBA00023125"/>
    </source>
</evidence>
<sequence length="198" mass="22091">MCNRYRMGAKEAELLSRYGIISPYPVDESYPPDELFPKKRAFVVRAEQGARRLDAMRWGFPHMVTGASGKRIEKPVTNVRNYASPFWRSALQNPARRCLVPFTSFSEYGPGPVGQRPLHWFSVPSRPIVSFAGVWRPAEGGAVFAFLTTEPNSLVAPIHPKAMPVLLHDEDEARWLSAPLEEALTLAAPFPAQLMALA</sequence>
<dbReference type="PANTHER" id="PTHR13604">
    <property type="entry name" value="DC12-RELATED"/>
    <property type="match status" value="1"/>
</dbReference>
<evidence type="ECO:0000256" key="2">
    <source>
        <dbReference type="ARBA" id="ARBA00022670"/>
    </source>
</evidence>
<reference evidence="9" key="1">
    <citation type="journal article" date="2022" name="Toxins">
        <title>Genomic Analysis of Sphingopyxis sp. USTB-05 for Biodegrading Cyanobacterial Hepatotoxins.</title>
        <authorList>
            <person name="Liu C."/>
            <person name="Xu Q."/>
            <person name="Zhao Z."/>
            <person name="Zhang H."/>
            <person name="Liu X."/>
            <person name="Yin C."/>
            <person name="Liu Y."/>
            <person name="Yan H."/>
        </authorList>
    </citation>
    <scope>NUCLEOTIDE SEQUENCE</scope>
    <source>
        <strain evidence="9">NBD5</strain>
    </source>
</reference>
<organism evidence="9 10">
    <name type="scientific">Sphingomonas morindae</name>
    <dbReference type="NCBI Taxonomy" id="1541170"/>
    <lineage>
        <taxon>Bacteria</taxon>
        <taxon>Pseudomonadati</taxon>
        <taxon>Pseudomonadota</taxon>
        <taxon>Alphaproteobacteria</taxon>
        <taxon>Sphingomonadales</taxon>
        <taxon>Sphingomonadaceae</taxon>
        <taxon>Sphingomonas</taxon>
    </lineage>
</organism>
<evidence type="ECO:0000256" key="8">
    <source>
        <dbReference type="RuleBase" id="RU364100"/>
    </source>
</evidence>
<keyword evidence="6" id="KW-0238">DNA-binding</keyword>
<dbReference type="Pfam" id="PF02586">
    <property type="entry name" value="SRAP"/>
    <property type="match status" value="1"/>
</dbReference>
<keyword evidence="2 8" id="KW-0645">Protease</keyword>
<dbReference type="EMBL" id="CP084930">
    <property type="protein sequence ID" value="USI73971.1"/>
    <property type="molecule type" value="Genomic_DNA"/>
</dbReference>
<evidence type="ECO:0000256" key="4">
    <source>
        <dbReference type="ARBA" id="ARBA00022801"/>
    </source>
</evidence>
<dbReference type="PANTHER" id="PTHR13604:SF0">
    <property type="entry name" value="ABASIC SITE PROCESSING PROTEIN HMCES"/>
    <property type="match status" value="1"/>
</dbReference>
<keyword evidence="3" id="KW-0227">DNA damage</keyword>
<evidence type="ECO:0000256" key="7">
    <source>
        <dbReference type="ARBA" id="ARBA00023239"/>
    </source>
</evidence>
<keyword evidence="4 8" id="KW-0378">Hydrolase</keyword>
<keyword evidence="5" id="KW-0190">Covalent protein-DNA linkage</keyword>
<gene>
    <name evidence="9" type="ORF">LHA26_05765</name>
</gene>
<dbReference type="Proteomes" id="UP001056937">
    <property type="component" value="Chromosome 1"/>
</dbReference>
<evidence type="ECO:0000256" key="5">
    <source>
        <dbReference type="ARBA" id="ARBA00023124"/>
    </source>
</evidence>
<proteinExistence type="inferred from homology"/>
<dbReference type="InterPro" id="IPR003738">
    <property type="entry name" value="SRAP"/>
</dbReference>
<dbReference type="EC" id="3.4.-.-" evidence="8"/>
<dbReference type="InterPro" id="IPR036590">
    <property type="entry name" value="SRAP-like"/>
</dbReference>
<dbReference type="RefSeq" id="WP_252167778.1">
    <property type="nucleotide sequence ID" value="NZ_CP084930.1"/>
</dbReference>
<evidence type="ECO:0000313" key="9">
    <source>
        <dbReference type="EMBL" id="USI73971.1"/>
    </source>
</evidence>
<dbReference type="SUPFAM" id="SSF143081">
    <property type="entry name" value="BB1717-like"/>
    <property type="match status" value="1"/>
</dbReference>
<evidence type="ECO:0000256" key="3">
    <source>
        <dbReference type="ARBA" id="ARBA00022763"/>
    </source>
</evidence>
<name>A0ABY4XB55_9SPHN</name>
<protein>
    <recommendedName>
        <fullName evidence="8">Abasic site processing protein</fullName>
        <ecNumber evidence="8">3.4.-.-</ecNumber>
    </recommendedName>
</protein>